<evidence type="ECO:0008006" key="3">
    <source>
        <dbReference type="Google" id="ProtNLM"/>
    </source>
</evidence>
<name>A0A512RGC0_9BACT</name>
<keyword evidence="2" id="KW-1185">Reference proteome</keyword>
<organism evidence="1 2">
    <name type="scientific">Chitinophaga cymbidii</name>
    <dbReference type="NCBI Taxonomy" id="1096750"/>
    <lineage>
        <taxon>Bacteria</taxon>
        <taxon>Pseudomonadati</taxon>
        <taxon>Bacteroidota</taxon>
        <taxon>Chitinophagia</taxon>
        <taxon>Chitinophagales</taxon>
        <taxon>Chitinophagaceae</taxon>
        <taxon>Chitinophaga</taxon>
    </lineage>
</organism>
<dbReference type="Proteomes" id="UP000321436">
    <property type="component" value="Unassembled WGS sequence"/>
</dbReference>
<evidence type="ECO:0000313" key="2">
    <source>
        <dbReference type="Proteomes" id="UP000321436"/>
    </source>
</evidence>
<sequence>MRYKSCEKIARLFRSRNAKPSADILADIARHFTELNIRWLITGEGEMLSNGGEMVAVFRITRTHSEWEMERICKPVPGMLINFIENMPDEN</sequence>
<protein>
    <recommendedName>
        <fullName evidence="3">HTH cro/C1-type domain-containing protein</fullName>
    </recommendedName>
</protein>
<dbReference type="AlphaFoldDB" id="A0A512RGC0"/>
<dbReference type="EMBL" id="BKAU01000001">
    <property type="protein sequence ID" value="GEP94750.1"/>
    <property type="molecule type" value="Genomic_DNA"/>
</dbReference>
<reference evidence="1 2" key="1">
    <citation type="submission" date="2019-07" db="EMBL/GenBank/DDBJ databases">
        <title>Whole genome shotgun sequence of Chitinophaga cymbidii NBRC 109752.</title>
        <authorList>
            <person name="Hosoyama A."/>
            <person name="Uohara A."/>
            <person name="Ohji S."/>
            <person name="Ichikawa N."/>
        </authorList>
    </citation>
    <scope>NUCLEOTIDE SEQUENCE [LARGE SCALE GENOMIC DNA]</scope>
    <source>
        <strain evidence="1 2">NBRC 109752</strain>
    </source>
</reference>
<proteinExistence type="predicted"/>
<gene>
    <name evidence="1" type="ORF">CCY01nite_10100</name>
</gene>
<comment type="caution">
    <text evidence="1">The sequence shown here is derived from an EMBL/GenBank/DDBJ whole genome shotgun (WGS) entry which is preliminary data.</text>
</comment>
<accession>A0A512RGC0</accession>
<evidence type="ECO:0000313" key="1">
    <source>
        <dbReference type="EMBL" id="GEP94750.1"/>
    </source>
</evidence>